<proteinExistence type="predicted"/>
<dbReference type="EMBL" id="LIZY01000112">
    <property type="protein sequence ID" value="KPJ62530.1"/>
    <property type="molecule type" value="Genomic_DNA"/>
</dbReference>
<dbReference type="InterPro" id="IPR011990">
    <property type="entry name" value="TPR-like_helical_dom_sf"/>
</dbReference>
<dbReference type="AlphaFoldDB" id="A0A0S7XJ81"/>
<evidence type="ECO:0000313" key="1">
    <source>
        <dbReference type="EMBL" id="KPJ62530.1"/>
    </source>
</evidence>
<reference evidence="1 2" key="1">
    <citation type="journal article" date="2015" name="Microbiome">
        <title>Genomic resolution of linkages in carbon, nitrogen, and sulfur cycling among widespread estuary sediment bacteria.</title>
        <authorList>
            <person name="Baker B.J."/>
            <person name="Lazar C.S."/>
            <person name="Teske A.P."/>
            <person name="Dick G.J."/>
        </authorList>
    </citation>
    <scope>NUCLEOTIDE SEQUENCE [LARGE SCALE GENOMIC DNA]</scope>
    <source>
        <strain evidence="1">DG_56</strain>
    </source>
</reference>
<accession>A0A0S7XJ81</accession>
<comment type="caution">
    <text evidence="1">The sequence shown here is derived from an EMBL/GenBank/DDBJ whole genome shotgun (WGS) entry which is preliminary data.</text>
</comment>
<dbReference type="Proteomes" id="UP000052020">
    <property type="component" value="Unassembled WGS sequence"/>
</dbReference>
<gene>
    <name evidence="1" type="ORF">AMK68_04805</name>
</gene>
<sequence length="282" mass="31872">MDKLLALIGLGLAASLAGVPRAQELPDKPPIHISLSASAQEAKTGYPVDFTLTIRNLSDEEVSVRYPLVPQMTVIPAFKDLATGKTFGPSVKWLVAPFSETFTIQPRESYQCAIYLEELFPSGMPPGSYEVWFKYNPGDRTWLETNRLQLRVHPLSKEDVEERAQARQVVHGNREERARRTLALREKYPNSKFLPGVRLESGIRRLKRKRHQDAENALQMVLDNPNASSYQKRQANFYMARSLRDRGELGKAIPFLEAVGTPWAAREAESLRRQIAATKGEK</sequence>
<name>A0A0S7XJ81_9BACT</name>
<protein>
    <submittedName>
        <fullName evidence="1">Uncharacterized protein</fullName>
    </submittedName>
</protein>
<organism evidence="1 2">
    <name type="scientific">candidate division KD3-62 bacterium DG_56</name>
    <dbReference type="NCBI Taxonomy" id="1704032"/>
    <lineage>
        <taxon>Bacteria</taxon>
        <taxon>candidate division KD3-62</taxon>
    </lineage>
</organism>
<evidence type="ECO:0000313" key="2">
    <source>
        <dbReference type="Proteomes" id="UP000052020"/>
    </source>
</evidence>
<dbReference type="Gene3D" id="1.25.40.10">
    <property type="entry name" value="Tetratricopeptide repeat domain"/>
    <property type="match status" value="1"/>
</dbReference>